<evidence type="ECO:0000313" key="13">
    <source>
        <dbReference type="Proteomes" id="UP000288395"/>
    </source>
</evidence>
<evidence type="ECO:0000256" key="8">
    <source>
        <dbReference type="ARBA" id="ARBA00023136"/>
    </source>
</evidence>
<evidence type="ECO:0000256" key="3">
    <source>
        <dbReference type="ARBA" id="ARBA00022670"/>
    </source>
</evidence>
<accession>A0A432VQ67</accession>
<comment type="pathway">
    <text evidence="9">Protein modification; lipoprotein biosynthesis (signal peptide cleavage).</text>
</comment>
<proteinExistence type="inferred from homology"/>
<dbReference type="EC" id="3.4.23.36" evidence="9"/>
<dbReference type="AlphaFoldDB" id="A0A432VQ67"/>
<dbReference type="GO" id="GO:0004190">
    <property type="term" value="F:aspartic-type endopeptidase activity"/>
    <property type="evidence" value="ECO:0007669"/>
    <property type="project" value="UniProtKB-UniRule"/>
</dbReference>
<feature type="transmembrane region" description="Helical" evidence="9">
    <location>
        <begin position="82"/>
        <end position="102"/>
    </location>
</feature>
<dbReference type="UniPathway" id="UPA00665"/>
<evidence type="ECO:0000256" key="1">
    <source>
        <dbReference type="ARBA" id="ARBA00006139"/>
    </source>
</evidence>
<dbReference type="NCBIfam" id="TIGR00077">
    <property type="entry name" value="lspA"/>
    <property type="match status" value="1"/>
</dbReference>
<feature type="active site" evidence="9">
    <location>
        <position position="138"/>
    </location>
</feature>
<keyword evidence="13" id="KW-1185">Reference proteome</keyword>
<dbReference type="Proteomes" id="UP000288395">
    <property type="component" value="Unassembled WGS sequence"/>
</dbReference>
<dbReference type="PANTHER" id="PTHR33695:SF1">
    <property type="entry name" value="LIPOPROTEIN SIGNAL PEPTIDASE"/>
    <property type="match status" value="1"/>
</dbReference>
<keyword evidence="5 9" id="KW-0064">Aspartyl protease</keyword>
<comment type="function">
    <text evidence="9 10">This protein specifically catalyzes the removal of signal peptides from prolipoproteins.</text>
</comment>
<keyword evidence="3 9" id="KW-0645">Protease</keyword>
<keyword evidence="2 9" id="KW-1003">Cell membrane</keyword>
<evidence type="ECO:0000256" key="4">
    <source>
        <dbReference type="ARBA" id="ARBA00022692"/>
    </source>
</evidence>
<dbReference type="GO" id="GO:0006508">
    <property type="term" value="P:proteolysis"/>
    <property type="evidence" value="ECO:0007669"/>
    <property type="project" value="UniProtKB-KW"/>
</dbReference>
<evidence type="ECO:0000256" key="7">
    <source>
        <dbReference type="ARBA" id="ARBA00022989"/>
    </source>
</evidence>
<keyword evidence="4 9" id="KW-0812">Transmembrane</keyword>
<dbReference type="PANTHER" id="PTHR33695">
    <property type="entry name" value="LIPOPROTEIN SIGNAL PEPTIDASE"/>
    <property type="match status" value="1"/>
</dbReference>
<comment type="similarity">
    <text evidence="1 9 11">Belongs to the peptidase A8 family.</text>
</comment>
<dbReference type="OrthoDB" id="9810259at2"/>
<dbReference type="Pfam" id="PF01252">
    <property type="entry name" value="Peptidase_A8"/>
    <property type="match status" value="1"/>
</dbReference>
<evidence type="ECO:0000256" key="2">
    <source>
        <dbReference type="ARBA" id="ARBA00022475"/>
    </source>
</evidence>
<comment type="caution">
    <text evidence="12">The sequence shown here is derived from an EMBL/GenBank/DDBJ whole genome shotgun (WGS) entry which is preliminary data.</text>
</comment>
<keyword evidence="12" id="KW-0449">Lipoprotein</keyword>
<dbReference type="PROSITE" id="PS00855">
    <property type="entry name" value="SPASE_II"/>
    <property type="match status" value="1"/>
</dbReference>
<sequence>MSAGKAAKPAAPQIQVPKQWQQSGLRWWWLILLMIFADQATKWLVLQNMPLFSRINVLPFFDLVYVRNYGAAFSFLSDQGGWQRWFFTTIAIVISVVLIVMLRRQPKSMKAANLGFSLIVAGAIGNVIDRISYGYVVDFLDFYVGSYHWPAFNVADSCIVIGAGFIIFDGFFGHRAD</sequence>
<evidence type="ECO:0000256" key="10">
    <source>
        <dbReference type="RuleBase" id="RU000594"/>
    </source>
</evidence>
<name>A0A432VQ67_9GAMM</name>
<feature type="transmembrane region" description="Helical" evidence="9">
    <location>
        <begin position="114"/>
        <end position="135"/>
    </location>
</feature>
<feature type="transmembrane region" description="Helical" evidence="9">
    <location>
        <begin position="27"/>
        <end position="45"/>
    </location>
</feature>
<protein>
    <recommendedName>
        <fullName evidence="9">Lipoprotein signal peptidase</fullName>
        <ecNumber evidence="9">3.4.23.36</ecNumber>
    </recommendedName>
    <alternativeName>
        <fullName evidence="9">Prolipoprotein signal peptidase</fullName>
    </alternativeName>
    <alternativeName>
        <fullName evidence="9">Signal peptidase II</fullName>
        <shortName evidence="9">SPase II</shortName>
    </alternativeName>
</protein>
<evidence type="ECO:0000256" key="6">
    <source>
        <dbReference type="ARBA" id="ARBA00022801"/>
    </source>
</evidence>
<feature type="transmembrane region" description="Helical" evidence="9">
    <location>
        <begin position="147"/>
        <end position="172"/>
    </location>
</feature>
<feature type="active site" evidence="9">
    <location>
        <position position="156"/>
    </location>
</feature>
<comment type="subcellular location">
    <subcellularLocation>
        <location evidence="9">Cell membrane</location>
        <topology evidence="9">Multi-pass membrane protein</topology>
    </subcellularLocation>
</comment>
<dbReference type="HAMAP" id="MF_00161">
    <property type="entry name" value="LspA"/>
    <property type="match status" value="1"/>
</dbReference>
<dbReference type="InterPro" id="IPR001872">
    <property type="entry name" value="Peptidase_A8"/>
</dbReference>
<evidence type="ECO:0000256" key="5">
    <source>
        <dbReference type="ARBA" id="ARBA00022750"/>
    </source>
</evidence>
<gene>
    <name evidence="9" type="primary">lspA</name>
    <name evidence="12" type="ORF">CWE08_11660</name>
</gene>
<dbReference type="PRINTS" id="PR00781">
    <property type="entry name" value="LIPOSIGPTASE"/>
</dbReference>
<dbReference type="EMBL" id="PIPJ01000013">
    <property type="protein sequence ID" value="RUO18303.1"/>
    <property type="molecule type" value="Genomic_DNA"/>
</dbReference>
<evidence type="ECO:0000256" key="11">
    <source>
        <dbReference type="RuleBase" id="RU004181"/>
    </source>
</evidence>
<reference evidence="13" key="1">
    <citation type="journal article" date="2018" name="Front. Microbiol.">
        <title>Genome-Based Analysis Reveals the Taxonomy and Diversity of the Family Idiomarinaceae.</title>
        <authorList>
            <person name="Liu Y."/>
            <person name="Lai Q."/>
            <person name="Shao Z."/>
        </authorList>
    </citation>
    <scope>NUCLEOTIDE SEQUENCE [LARGE SCALE GENOMIC DNA]</scope>
    <source>
        <strain evidence="13">GBPy7</strain>
    </source>
</reference>
<dbReference type="GO" id="GO:0005886">
    <property type="term" value="C:plasma membrane"/>
    <property type="evidence" value="ECO:0007669"/>
    <property type="project" value="UniProtKB-SubCell"/>
</dbReference>
<evidence type="ECO:0000313" key="12">
    <source>
        <dbReference type="EMBL" id="RUO18303.1"/>
    </source>
</evidence>
<keyword evidence="6 9" id="KW-0378">Hydrolase</keyword>
<keyword evidence="7 9" id="KW-1133">Transmembrane helix</keyword>
<evidence type="ECO:0000256" key="9">
    <source>
        <dbReference type="HAMAP-Rule" id="MF_00161"/>
    </source>
</evidence>
<organism evidence="12 13">
    <name type="scientific">Aliidiomarina iranensis</name>
    <dbReference type="NCBI Taxonomy" id="1434071"/>
    <lineage>
        <taxon>Bacteria</taxon>
        <taxon>Pseudomonadati</taxon>
        <taxon>Pseudomonadota</taxon>
        <taxon>Gammaproteobacteria</taxon>
        <taxon>Alteromonadales</taxon>
        <taxon>Idiomarinaceae</taxon>
        <taxon>Aliidiomarina</taxon>
    </lineage>
</organism>
<comment type="catalytic activity">
    <reaction evidence="9 10">
        <text>Release of signal peptides from bacterial membrane prolipoproteins. Hydrolyzes -Xaa-Yaa-Zaa-|-(S,diacylglyceryl)Cys-, in which Xaa is hydrophobic (preferably Leu), and Yaa (Ala or Ser) and Zaa (Gly or Ala) have small, neutral side chains.</text>
        <dbReference type="EC" id="3.4.23.36"/>
    </reaction>
</comment>
<keyword evidence="8 9" id="KW-0472">Membrane</keyword>